<dbReference type="AlphaFoldDB" id="A0A4R3IT16"/>
<dbReference type="Gene3D" id="1.10.10.10">
    <property type="entry name" value="Winged helix-like DNA-binding domain superfamily/Winged helix DNA-binding domain"/>
    <property type="match status" value="1"/>
</dbReference>
<dbReference type="CDD" id="cd00090">
    <property type="entry name" value="HTH_ARSR"/>
    <property type="match status" value="1"/>
</dbReference>
<dbReference type="InterPro" id="IPR011991">
    <property type="entry name" value="ArsR-like_HTH"/>
</dbReference>
<sequence length="118" mass="13381">MLVSHMAKHEPDLSRLFHALADPTRRTIVTRLAEGPAPVTELAKPTGLRLPTVMRHLSVLEEAGLIATSKDGRVRSCAIVPEALAPVRTWLDEQREIWEARLDRMDDYVMKLMEERAK</sequence>
<dbReference type="SUPFAM" id="SSF46785">
    <property type="entry name" value="Winged helix' DNA-binding domain"/>
    <property type="match status" value="1"/>
</dbReference>
<accession>A0A4R3IT16</accession>
<proteinExistence type="predicted"/>
<evidence type="ECO:0000313" key="3">
    <source>
        <dbReference type="Proteomes" id="UP000295696"/>
    </source>
</evidence>
<dbReference type="NCBIfam" id="NF033788">
    <property type="entry name" value="HTH_metalloreg"/>
    <property type="match status" value="1"/>
</dbReference>
<comment type="caution">
    <text evidence="2">The sequence shown here is derived from an EMBL/GenBank/DDBJ whole genome shotgun (WGS) entry which is preliminary data.</text>
</comment>
<organism evidence="2 3">
    <name type="scientific">Primorskyibacter sedentarius</name>
    <dbReference type="NCBI Taxonomy" id="745311"/>
    <lineage>
        <taxon>Bacteria</taxon>
        <taxon>Pseudomonadati</taxon>
        <taxon>Pseudomonadota</taxon>
        <taxon>Alphaproteobacteria</taxon>
        <taxon>Rhodobacterales</taxon>
        <taxon>Roseobacteraceae</taxon>
        <taxon>Primorskyibacter</taxon>
    </lineage>
</organism>
<dbReference type="EMBL" id="SLZU01000035">
    <property type="protein sequence ID" value="TCS53683.1"/>
    <property type="molecule type" value="Genomic_DNA"/>
</dbReference>
<protein>
    <submittedName>
        <fullName evidence="2">ArsR family transcriptional regulator</fullName>
    </submittedName>
</protein>
<dbReference type="Pfam" id="PF12840">
    <property type="entry name" value="HTH_20"/>
    <property type="match status" value="1"/>
</dbReference>
<keyword evidence="3" id="KW-1185">Reference proteome</keyword>
<gene>
    <name evidence="2" type="ORF">EDD52_13511</name>
</gene>
<name>A0A4R3IT16_9RHOB</name>
<evidence type="ECO:0000259" key="1">
    <source>
        <dbReference type="PROSITE" id="PS50987"/>
    </source>
</evidence>
<evidence type="ECO:0000313" key="2">
    <source>
        <dbReference type="EMBL" id="TCS53683.1"/>
    </source>
</evidence>
<dbReference type="InterPro" id="IPR036390">
    <property type="entry name" value="WH_DNA-bd_sf"/>
</dbReference>
<dbReference type="PRINTS" id="PR00778">
    <property type="entry name" value="HTHARSR"/>
</dbReference>
<dbReference type="GO" id="GO:0003700">
    <property type="term" value="F:DNA-binding transcription factor activity"/>
    <property type="evidence" value="ECO:0007669"/>
    <property type="project" value="InterPro"/>
</dbReference>
<dbReference type="PANTHER" id="PTHR38600">
    <property type="entry name" value="TRANSCRIPTIONAL REGULATORY PROTEIN"/>
    <property type="match status" value="1"/>
</dbReference>
<dbReference type="PROSITE" id="PS50987">
    <property type="entry name" value="HTH_ARSR_2"/>
    <property type="match status" value="1"/>
</dbReference>
<reference evidence="2 3" key="1">
    <citation type="submission" date="2019-03" db="EMBL/GenBank/DDBJ databases">
        <title>Genomic Encyclopedia of Type Strains, Phase IV (KMG-IV): sequencing the most valuable type-strain genomes for metagenomic binning, comparative biology and taxonomic classification.</title>
        <authorList>
            <person name="Goeker M."/>
        </authorList>
    </citation>
    <scope>NUCLEOTIDE SEQUENCE [LARGE SCALE GENOMIC DNA]</scope>
    <source>
        <strain evidence="2 3">DSM 104836</strain>
    </source>
</reference>
<feature type="domain" description="HTH arsR-type" evidence="1">
    <location>
        <begin position="5"/>
        <end position="99"/>
    </location>
</feature>
<dbReference type="InterPro" id="IPR036388">
    <property type="entry name" value="WH-like_DNA-bd_sf"/>
</dbReference>
<dbReference type="Proteomes" id="UP000295696">
    <property type="component" value="Unassembled WGS sequence"/>
</dbReference>
<dbReference type="PANTHER" id="PTHR38600:SF2">
    <property type="entry name" value="SLL0088 PROTEIN"/>
    <property type="match status" value="1"/>
</dbReference>
<dbReference type="SMART" id="SM00418">
    <property type="entry name" value="HTH_ARSR"/>
    <property type="match status" value="1"/>
</dbReference>
<dbReference type="InterPro" id="IPR001845">
    <property type="entry name" value="HTH_ArsR_DNA-bd_dom"/>
</dbReference>
<dbReference type="OrthoDB" id="9790747at2"/>